<keyword evidence="4" id="KW-1185">Reference proteome</keyword>
<dbReference type="RefSeq" id="WP_011527262.1">
    <property type="nucleotide sequence ID" value="NC_008011.1"/>
</dbReference>
<evidence type="ECO:0000313" key="3">
    <source>
        <dbReference type="EMBL" id="CAJ55238.1"/>
    </source>
</evidence>
<feature type="region of interest" description="Disordered" evidence="1">
    <location>
        <begin position="269"/>
        <end position="292"/>
    </location>
</feature>
<protein>
    <submittedName>
        <fullName evidence="3">Uncharacterized homolog of PSP1</fullName>
    </submittedName>
</protein>
<dbReference type="Proteomes" id="UP000002430">
    <property type="component" value="Chromosome"/>
</dbReference>
<dbReference type="Pfam" id="PF04468">
    <property type="entry name" value="PSP1"/>
    <property type="match status" value="1"/>
</dbReference>
<dbReference type="PANTHER" id="PTHR43830:SF3">
    <property type="entry name" value="PROTEIN PSP1"/>
    <property type="match status" value="1"/>
</dbReference>
<dbReference type="PROSITE" id="PS51411">
    <property type="entry name" value="PSP1_C"/>
    <property type="match status" value="1"/>
</dbReference>
<gene>
    <name evidence="3" type="ordered locus">LI1184</name>
</gene>
<dbReference type="HOGENOM" id="CLU_033149_2_0_7"/>
<dbReference type="InterPro" id="IPR047767">
    <property type="entry name" value="PSP1-like"/>
</dbReference>
<feature type="domain" description="PSP1 C-terminal" evidence="2">
    <location>
        <begin position="61"/>
        <end position="146"/>
    </location>
</feature>
<evidence type="ECO:0000259" key="2">
    <source>
        <dbReference type="PROSITE" id="PS51411"/>
    </source>
</evidence>
<dbReference type="STRING" id="363253.LI1184"/>
<proteinExistence type="predicted"/>
<name>Q1MP39_LAWIP</name>
<organism evidence="3 4">
    <name type="scientific">Lawsonia intracellularis (strain PHE/MN1-00)</name>
    <dbReference type="NCBI Taxonomy" id="363253"/>
    <lineage>
        <taxon>Bacteria</taxon>
        <taxon>Pseudomonadati</taxon>
        <taxon>Thermodesulfobacteriota</taxon>
        <taxon>Desulfovibrionia</taxon>
        <taxon>Desulfovibrionales</taxon>
        <taxon>Desulfovibrionaceae</taxon>
        <taxon>Lawsonia</taxon>
    </lineage>
</organism>
<dbReference type="PANTHER" id="PTHR43830">
    <property type="entry name" value="PROTEIN PSP1"/>
    <property type="match status" value="1"/>
</dbReference>
<dbReference type="NCBIfam" id="NF041131">
    <property type="entry name" value="RicT_YaaT_fam"/>
    <property type="match status" value="1"/>
</dbReference>
<accession>Q1MP39</accession>
<dbReference type="InterPro" id="IPR007557">
    <property type="entry name" value="PSP1_C"/>
</dbReference>
<dbReference type="GO" id="GO:0005737">
    <property type="term" value="C:cytoplasm"/>
    <property type="evidence" value="ECO:0007669"/>
    <property type="project" value="TreeGrafter"/>
</dbReference>
<dbReference type="KEGG" id="lip:LI1184"/>
<dbReference type="OrthoDB" id="9779344at2"/>
<dbReference type="EMBL" id="AM180252">
    <property type="protein sequence ID" value="CAJ55238.1"/>
    <property type="molecule type" value="Genomic_DNA"/>
</dbReference>
<sequence>MKRILNTSFRPHGKKDIFFCEDPFIMKGDKVVVELEQGISLTQVVDILQSLPNSIDPLTVPSIIRKATQKDLEQVNKNKEFSKNAFAFCKSCIHEHQLPMKLVDVEITLDQSKYIFYFTAPNRIDFRDLIKDLIREYHAKIELRQIGERHETQLTGAIGNCGRVCCCRRFLKDFSPVSIKMAKEQNVFLNPSKISGSCGKLLCCLSYEQENYQIFNKQSPKIGKRYQTDQGSLKVIRTNLFKNTITVLNMSNEEIEYTLEEWDKLHPTHTTPQTIKQNIPHQNKTSHPSSDFLTLLSDHDTNKIDDNSLDTILTES</sequence>
<dbReference type="AlphaFoldDB" id="Q1MP39"/>
<evidence type="ECO:0000313" key="4">
    <source>
        <dbReference type="Proteomes" id="UP000002430"/>
    </source>
</evidence>
<dbReference type="eggNOG" id="COG1774">
    <property type="taxonomic scope" value="Bacteria"/>
</dbReference>
<reference evidence="3 4" key="1">
    <citation type="submission" date="2005-11" db="EMBL/GenBank/DDBJ databases">
        <title>The complete genome sequence of Lawsonia intracellularis: the causative agent of proliferative enteropathy.</title>
        <authorList>
            <person name="Kaur K."/>
            <person name="Zhang Q."/>
            <person name="Beckler D."/>
            <person name="Munir S."/>
            <person name="Li L."/>
            <person name="Kinsley K."/>
            <person name="Herron L."/>
            <person name="Peterson A."/>
            <person name="May B."/>
            <person name="Singh S."/>
            <person name="Gebhart C."/>
            <person name="Kapur V."/>
        </authorList>
    </citation>
    <scope>NUCLEOTIDE SEQUENCE [LARGE SCALE GENOMIC DNA]</scope>
    <source>
        <strain evidence="3 4">PHE/MN1-00</strain>
    </source>
</reference>
<evidence type="ECO:0000256" key="1">
    <source>
        <dbReference type="SAM" id="MobiDB-lite"/>
    </source>
</evidence>